<evidence type="ECO:0000313" key="3">
    <source>
        <dbReference type="EMBL" id="KAB8071687.1"/>
    </source>
</evidence>
<dbReference type="InterPro" id="IPR002110">
    <property type="entry name" value="Ankyrin_rpt"/>
</dbReference>
<evidence type="ECO:0000256" key="2">
    <source>
        <dbReference type="ARBA" id="ARBA00023043"/>
    </source>
</evidence>
<dbReference type="SMART" id="SM00248">
    <property type="entry name" value="ANK"/>
    <property type="match status" value="5"/>
</dbReference>
<gene>
    <name evidence="3" type="ORF">BDV29DRAFT_159254</name>
</gene>
<evidence type="ECO:0000313" key="4">
    <source>
        <dbReference type="Proteomes" id="UP000326565"/>
    </source>
</evidence>
<keyword evidence="2" id="KW-0040">ANK repeat</keyword>
<proteinExistence type="predicted"/>
<dbReference type="GO" id="GO:0005737">
    <property type="term" value="C:cytoplasm"/>
    <property type="evidence" value="ECO:0007669"/>
    <property type="project" value="TreeGrafter"/>
</dbReference>
<dbReference type="SUPFAM" id="SSF48403">
    <property type="entry name" value="Ankyrin repeat"/>
    <property type="match status" value="1"/>
</dbReference>
<dbReference type="GO" id="GO:0005634">
    <property type="term" value="C:nucleus"/>
    <property type="evidence" value="ECO:0007669"/>
    <property type="project" value="TreeGrafter"/>
</dbReference>
<dbReference type="PANTHER" id="PTHR24189:SF50">
    <property type="entry name" value="ANKYRIN REPEAT AND SOCS BOX PROTEIN 2"/>
    <property type="match status" value="1"/>
</dbReference>
<dbReference type="PANTHER" id="PTHR24189">
    <property type="entry name" value="MYOTROPHIN"/>
    <property type="match status" value="1"/>
</dbReference>
<dbReference type="Pfam" id="PF12796">
    <property type="entry name" value="Ank_2"/>
    <property type="match status" value="1"/>
</dbReference>
<dbReference type="InterPro" id="IPR050745">
    <property type="entry name" value="Multifunctional_regulatory"/>
</dbReference>
<dbReference type="OrthoDB" id="4506528at2759"/>
<dbReference type="Proteomes" id="UP000326565">
    <property type="component" value="Unassembled WGS sequence"/>
</dbReference>
<sequence length="277" mass="30386">MKRLIDGGADVHQRQRPLNQLLERGGSYLPRDVTALHHGSRLRNAAGIRALLDYRGSDVDIADMASVRDSDGRLPLHWATMGHERSTEDMLPKDEIAPRVVDTFKLLLEGKPGTIHSRINLGRTALHYAVACRGICCSVHSDLPTRFLCENGADASRPENDAKNVLHTLALTSMNGDPIGPALLDLLLAHGANVNHLDKYGLTPLYYMAKNLRQVKTAKCLISRGADVSVKGPKGNTPLHAVTMHGRFYPLDGGRVKSEMPTLDNRIRVQDEMIAGL</sequence>
<protein>
    <submittedName>
        <fullName evidence="3">Ankyrin repeat-containing domain protein</fullName>
    </submittedName>
</protein>
<keyword evidence="4" id="KW-1185">Reference proteome</keyword>
<dbReference type="Gene3D" id="1.25.40.20">
    <property type="entry name" value="Ankyrin repeat-containing domain"/>
    <property type="match status" value="2"/>
</dbReference>
<dbReference type="InterPro" id="IPR036770">
    <property type="entry name" value="Ankyrin_rpt-contain_sf"/>
</dbReference>
<organism evidence="3 4">
    <name type="scientific">Aspergillus leporis</name>
    <dbReference type="NCBI Taxonomy" id="41062"/>
    <lineage>
        <taxon>Eukaryota</taxon>
        <taxon>Fungi</taxon>
        <taxon>Dikarya</taxon>
        <taxon>Ascomycota</taxon>
        <taxon>Pezizomycotina</taxon>
        <taxon>Eurotiomycetes</taxon>
        <taxon>Eurotiomycetidae</taxon>
        <taxon>Eurotiales</taxon>
        <taxon>Aspergillaceae</taxon>
        <taxon>Aspergillus</taxon>
        <taxon>Aspergillus subgen. Circumdati</taxon>
    </lineage>
</organism>
<dbReference type="AlphaFoldDB" id="A0A5N5WVB8"/>
<keyword evidence="1" id="KW-0677">Repeat</keyword>
<reference evidence="3 4" key="1">
    <citation type="submission" date="2019-04" db="EMBL/GenBank/DDBJ databases">
        <title>Friends and foes A comparative genomics study of 23 Aspergillus species from section Flavi.</title>
        <authorList>
            <consortium name="DOE Joint Genome Institute"/>
            <person name="Kjaerbolling I."/>
            <person name="Vesth T."/>
            <person name="Frisvad J.C."/>
            <person name="Nybo J.L."/>
            <person name="Theobald S."/>
            <person name="Kildgaard S."/>
            <person name="Isbrandt T."/>
            <person name="Kuo A."/>
            <person name="Sato A."/>
            <person name="Lyhne E.K."/>
            <person name="Kogle M.E."/>
            <person name="Wiebenga A."/>
            <person name="Kun R.S."/>
            <person name="Lubbers R.J."/>
            <person name="Makela M.R."/>
            <person name="Barry K."/>
            <person name="Chovatia M."/>
            <person name="Clum A."/>
            <person name="Daum C."/>
            <person name="Haridas S."/>
            <person name="He G."/>
            <person name="LaButti K."/>
            <person name="Lipzen A."/>
            <person name="Mondo S."/>
            <person name="Riley R."/>
            <person name="Salamov A."/>
            <person name="Simmons B.A."/>
            <person name="Magnuson J.K."/>
            <person name="Henrissat B."/>
            <person name="Mortensen U.H."/>
            <person name="Larsen T.O."/>
            <person name="Devries R.P."/>
            <person name="Grigoriev I.V."/>
            <person name="Machida M."/>
            <person name="Baker S.E."/>
            <person name="Andersen M.R."/>
        </authorList>
    </citation>
    <scope>NUCLEOTIDE SEQUENCE [LARGE SCALE GENOMIC DNA]</scope>
    <source>
        <strain evidence="3 4">CBS 151.66</strain>
    </source>
</reference>
<evidence type="ECO:0000256" key="1">
    <source>
        <dbReference type="ARBA" id="ARBA00022737"/>
    </source>
</evidence>
<dbReference type="EMBL" id="ML732266">
    <property type="protein sequence ID" value="KAB8071687.1"/>
    <property type="molecule type" value="Genomic_DNA"/>
</dbReference>
<name>A0A5N5WVB8_9EURO</name>
<accession>A0A5N5WVB8</accession>
<dbReference type="GO" id="GO:2000812">
    <property type="term" value="P:regulation of barbed-end actin filament capping"/>
    <property type="evidence" value="ECO:0007669"/>
    <property type="project" value="TreeGrafter"/>
</dbReference>